<dbReference type="InterPro" id="IPR003593">
    <property type="entry name" value="AAA+_ATPase"/>
</dbReference>
<comment type="subcellular location">
    <subcellularLocation>
        <location evidence="1">Cell inner membrane</location>
        <topology evidence="1">Peripheral membrane protein</topology>
    </subcellularLocation>
</comment>
<dbReference type="SMART" id="SM00382">
    <property type="entry name" value="AAA"/>
    <property type="match status" value="1"/>
</dbReference>
<dbReference type="PANTHER" id="PTHR43297">
    <property type="entry name" value="OLIGOPEPTIDE TRANSPORT ATP-BINDING PROTEIN APPD"/>
    <property type="match status" value="1"/>
</dbReference>
<dbReference type="GO" id="GO:0016887">
    <property type="term" value="F:ATP hydrolysis activity"/>
    <property type="evidence" value="ECO:0007669"/>
    <property type="project" value="InterPro"/>
</dbReference>
<evidence type="ECO:0000256" key="4">
    <source>
        <dbReference type="ARBA" id="ARBA00022475"/>
    </source>
</evidence>
<reference evidence="9 10" key="1">
    <citation type="submission" date="2017-11" db="EMBL/GenBank/DDBJ databases">
        <title>Draft genome sequence of environmental isolate Aeromonas lusitania sp. nov. MDC 2473.</title>
        <authorList>
            <person name="Colston S.M."/>
            <person name="Navarro A."/>
            <person name="Martinez-Murcia A.J."/>
            <person name="Graf J."/>
        </authorList>
    </citation>
    <scope>NUCLEOTIDE SEQUENCE [LARGE SCALE GENOMIC DNA]</scope>
    <source>
        <strain evidence="9 10">MDC 2473</strain>
    </source>
</reference>
<keyword evidence="5" id="KW-0547">Nucleotide-binding</keyword>
<evidence type="ECO:0000256" key="6">
    <source>
        <dbReference type="ARBA" id="ARBA00022840"/>
    </source>
</evidence>
<dbReference type="InterPro" id="IPR003439">
    <property type="entry name" value="ABC_transporter-like_ATP-bd"/>
</dbReference>
<dbReference type="Gene3D" id="3.40.50.300">
    <property type="entry name" value="P-loop containing nucleotide triphosphate hydrolases"/>
    <property type="match status" value="1"/>
</dbReference>
<dbReference type="InterPro" id="IPR027417">
    <property type="entry name" value="P-loop_NTPase"/>
</dbReference>
<dbReference type="Proteomes" id="UP000232060">
    <property type="component" value="Unassembled WGS sequence"/>
</dbReference>
<proteinExistence type="inferred from homology"/>
<dbReference type="InterPro" id="IPR050388">
    <property type="entry name" value="ABC_Ni/Peptide_Import"/>
</dbReference>
<sequence length="262" mass="28696">MLSFDKVTIEAARYNWLGRRRWQPLLRDIDLQLAPGEIVALVGGSGEGKSLLLQSALSLLPGNLRMGGTISLDGAPLCDESRARLRGHTLCHVPQGVSALNPLLTVERQLGRAARLCGQSGSREQLSRQLLRYQLPVQTLTHYPRQLSGGMAKRILACAAALSGARYILADEITAWLDEPLACQLLTQLRELAREGSGILWVTHDLALAARFADRIVALHQGRVSDSLSCQQLRAGQGSETLRAHWQALPEFHSLFAKPEVC</sequence>
<evidence type="ECO:0000256" key="3">
    <source>
        <dbReference type="ARBA" id="ARBA00022448"/>
    </source>
</evidence>
<accession>A0A2M8H431</accession>
<dbReference type="PANTHER" id="PTHR43297:SF11">
    <property type="entry name" value="ATPASE COMPONENT OF ABC-TYPE TRANSPORT SYSTEM"/>
    <property type="match status" value="1"/>
</dbReference>
<dbReference type="Pfam" id="PF00005">
    <property type="entry name" value="ABC_tran"/>
    <property type="match status" value="1"/>
</dbReference>
<name>A0A2M8H431_9GAMM</name>
<keyword evidence="4" id="KW-1003">Cell membrane</keyword>
<keyword evidence="10" id="KW-1185">Reference proteome</keyword>
<evidence type="ECO:0000256" key="7">
    <source>
        <dbReference type="ARBA" id="ARBA00023136"/>
    </source>
</evidence>
<evidence type="ECO:0000256" key="2">
    <source>
        <dbReference type="ARBA" id="ARBA00005417"/>
    </source>
</evidence>
<keyword evidence="6 9" id="KW-0067">ATP-binding</keyword>
<dbReference type="EMBL" id="PGCP01000050">
    <property type="protein sequence ID" value="PJC91317.1"/>
    <property type="molecule type" value="Genomic_DNA"/>
</dbReference>
<keyword evidence="3" id="KW-0813">Transport</keyword>
<dbReference type="PROSITE" id="PS50893">
    <property type="entry name" value="ABC_TRANSPORTER_2"/>
    <property type="match status" value="1"/>
</dbReference>
<protein>
    <submittedName>
        <fullName evidence="9">Peptide ABC transporter ATP-binding protein</fullName>
    </submittedName>
</protein>
<organism evidence="9 10">
    <name type="scientific">Aeromonas lusitana</name>
    <dbReference type="NCBI Taxonomy" id="931529"/>
    <lineage>
        <taxon>Bacteria</taxon>
        <taxon>Pseudomonadati</taxon>
        <taxon>Pseudomonadota</taxon>
        <taxon>Gammaproteobacteria</taxon>
        <taxon>Aeromonadales</taxon>
        <taxon>Aeromonadaceae</taxon>
        <taxon>Aeromonas</taxon>
    </lineage>
</organism>
<evidence type="ECO:0000256" key="1">
    <source>
        <dbReference type="ARBA" id="ARBA00004417"/>
    </source>
</evidence>
<dbReference type="GO" id="GO:0005524">
    <property type="term" value="F:ATP binding"/>
    <property type="evidence" value="ECO:0007669"/>
    <property type="project" value="UniProtKB-KW"/>
</dbReference>
<evidence type="ECO:0000259" key="8">
    <source>
        <dbReference type="PROSITE" id="PS50893"/>
    </source>
</evidence>
<dbReference type="RefSeq" id="WP_100861680.1">
    <property type="nucleotide sequence ID" value="NZ_PGCP01000050.1"/>
</dbReference>
<dbReference type="GO" id="GO:0005886">
    <property type="term" value="C:plasma membrane"/>
    <property type="evidence" value="ECO:0007669"/>
    <property type="project" value="UniProtKB-SubCell"/>
</dbReference>
<gene>
    <name evidence="9" type="ORF">CUC44_20405</name>
</gene>
<dbReference type="OrthoDB" id="7374568at2"/>
<comment type="similarity">
    <text evidence="2">Belongs to the ABC transporter superfamily.</text>
</comment>
<dbReference type="SUPFAM" id="SSF52540">
    <property type="entry name" value="P-loop containing nucleoside triphosphate hydrolases"/>
    <property type="match status" value="1"/>
</dbReference>
<evidence type="ECO:0000313" key="9">
    <source>
        <dbReference type="EMBL" id="PJC91317.1"/>
    </source>
</evidence>
<feature type="domain" description="ABC transporter" evidence="8">
    <location>
        <begin position="2"/>
        <end position="246"/>
    </location>
</feature>
<evidence type="ECO:0000256" key="5">
    <source>
        <dbReference type="ARBA" id="ARBA00022741"/>
    </source>
</evidence>
<comment type="caution">
    <text evidence="9">The sequence shown here is derived from an EMBL/GenBank/DDBJ whole genome shotgun (WGS) entry which is preliminary data.</text>
</comment>
<dbReference type="AlphaFoldDB" id="A0A2M8H431"/>
<keyword evidence="7" id="KW-0472">Membrane</keyword>
<evidence type="ECO:0000313" key="10">
    <source>
        <dbReference type="Proteomes" id="UP000232060"/>
    </source>
</evidence>